<organism evidence="2">
    <name type="scientific">viral metagenome</name>
    <dbReference type="NCBI Taxonomy" id="1070528"/>
    <lineage>
        <taxon>unclassified sequences</taxon>
        <taxon>metagenomes</taxon>
        <taxon>organismal metagenomes</taxon>
    </lineage>
</organism>
<dbReference type="EMBL" id="MN739668">
    <property type="protein sequence ID" value="QHT19608.1"/>
    <property type="molecule type" value="Genomic_DNA"/>
</dbReference>
<feature type="domain" description="Mitochondrial resolvase Ydc2 catalytic" evidence="1">
    <location>
        <begin position="3"/>
        <end position="63"/>
    </location>
</feature>
<dbReference type="InterPro" id="IPR012337">
    <property type="entry name" value="RNaseH-like_sf"/>
</dbReference>
<evidence type="ECO:0000313" key="2">
    <source>
        <dbReference type="EMBL" id="QHT19608.1"/>
    </source>
</evidence>
<name>A0A6C0DSY1_9ZZZZ</name>
<dbReference type="SUPFAM" id="SSF53098">
    <property type="entry name" value="Ribonuclease H-like"/>
    <property type="match status" value="1"/>
</dbReference>
<dbReference type="InterPro" id="IPR015242">
    <property type="entry name" value="Ydc2_cat"/>
</dbReference>
<dbReference type="AlphaFoldDB" id="A0A6C0DSY1"/>
<accession>A0A6C0DSY1</accession>
<dbReference type="InterPro" id="IPR036397">
    <property type="entry name" value="RNaseH_sf"/>
</dbReference>
<dbReference type="Pfam" id="PF09159">
    <property type="entry name" value="Ydc2-catalyt"/>
    <property type="match status" value="1"/>
</dbReference>
<dbReference type="Gene3D" id="3.30.420.10">
    <property type="entry name" value="Ribonuclease H-like superfamily/Ribonuclease H"/>
    <property type="match status" value="1"/>
</dbReference>
<protein>
    <recommendedName>
        <fullName evidence="1">Mitochondrial resolvase Ydc2 catalytic domain-containing protein</fullName>
    </recommendedName>
</protein>
<reference evidence="2" key="1">
    <citation type="journal article" date="2020" name="Nature">
        <title>Giant virus diversity and host interactions through global metagenomics.</title>
        <authorList>
            <person name="Schulz F."/>
            <person name="Roux S."/>
            <person name="Paez-Espino D."/>
            <person name="Jungbluth S."/>
            <person name="Walsh D.A."/>
            <person name="Denef V.J."/>
            <person name="McMahon K.D."/>
            <person name="Konstantinidis K.T."/>
            <person name="Eloe-Fadrosh E.A."/>
            <person name="Kyrpides N.C."/>
            <person name="Woyke T."/>
        </authorList>
    </citation>
    <scope>NUCLEOTIDE SEQUENCE</scope>
    <source>
        <strain evidence="2">GVMAG-M-3300023174-5</strain>
    </source>
</reference>
<dbReference type="GO" id="GO:0003676">
    <property type="term" value="F:nucleic acid binding"/>
    <property type="evidence" value="ECO:0007669"/>
    <property type="project" value="InterPro"/>
</dbReference>
<evidence type="ECO:0000259" key="1">
    <source>
        <dbReference type="Pfam" id="PF09159"/>
    </source>
</evidence>
<proteinExistence type="predicted"/>
<sequence>MKVLSIDVGIKNLAFCLLEKTESSENYKILKWDSINVVDIETHNCCASEKNKLCDKPAKFFKNNCYYCLKHSKKQNFQIPTTELTSNFINKQKFQKLLELAEKYNIKYEKPIKKAELVKILNEHIHETCFEPITTSNASKTDLITIGKNIKIKFNEIFQEDNIDVVIIENQISPIANRMKTIQGMIAQYFIMKKTTQQIEFVSAINKLKNDATDKETKEKTKYSERKKMGIQKCLELLNNDGSYISWMDYFKTHSKKDDLADSFLQGLWYMKKI</sequence>